<organism evidence="2">
    <name type="scientific">Rodentolepis nana</name>
    <name type="common">Dwarf tapeworm</name>
    <name type="synonym">Hymenolepis nana</name>
    <dbReference type="NCBI Taxonomy" id="102285"/>
    <lineage>
        <taxon>Eukaryota</taxon>
        <taxon>Metazoa</taxon>
        <taxon>Spiralia</taxon>
        <taxon>Lophotrochozoa</taxon>
        <taxon>Platyhelminthes</taxon>
        <taxon>Cestoda</taxon>
        <taxon>Eucestoda</taxon>
        <taxon>Cyclophyllidea</taxon>
        <taxon>Hymenolepididae</taxon>
        <taxon>Rodentolepis</taxon>
    </lineage>
</organism>
<evidence type="ECO:0000256" key="1">
    <source>
        <dbReference type="SAM" id="MobiDB-lite"/>
    </source>
</evidence>
<dbReference type="WBParaSite" id="HNAJ_0000840001-mRNA-1">
    <property type="protein sequence ID" value="HNAJ_0000840001-mRNA-1"/>
    <property type="gene ID" value="HNAJ_0000840001"/>
</dbReference>
<sequence length="96" mass="9868">LRSFSAVSSLQLRVLKEARMLCVRVEALFRPSLSSFSKSGGGGGGGGVEVTCFDDMVGKSRRGGRAGGGGLSSICATRQGDEEGVTGVREIGCEPE</sequence>
<proteinExistence type="predicted"/>
<protein>
    <submittedName>
        <fullName evidence="2">Secreted protein</fullName>
    </submittedName>
</protein>
<accession>A0A0R3TM75</accession>
<evidence type="ECO:0000313" key="2">
    <source>
        <dbReference type="WBParaSite" id="HNAJ_0000840001-mRNA-1"/>
    </source>
</evidence>
<name>A0A0R3TM75_RODNA</name>
<feature type="region of interest" description="Disordered" evidence="1">
    <location>
        <begin position="62"/>
        <end position="96"/>
    </location>
</feature>
<dbReference type="AlphaFoldDB" id="A0A0R3TM75"/>
<reference evidence="2" key="1">
    <citation type="submission" date="2017-02" db="UniProtKB">
        <authorList>
            <consortium name="WormBaseParasite"/>
        </authorList>
    </citation>
    <scope>IDENTIFICATION</scope>
</reference>